<dbReference type="RefSeq" id="WP_231013124.1">
    <property type="nucleotide sequence ID" value="NZ_BAAAEW010000018.1"/>
</dbReference>
<proteinExistence type="predicted"/>
<name>A0ABP3VFE5_9BURK</name>
<comment type="caution">
    <text evidence="1">The sequence shown here is derived from an EMBL/GenBank/DDBJ whole genome shotgun (WGS) entry which is preliminary data.</text>
</comment>
<evidence type="ECO:0000313" key="2">
    <source>
        <dbReference type="Proteomes" id="UP001500279"/>
    </source>
</evidence>
<reference evidence="2" key="1">
    <citation type="journal article" date="2019" name="Int. J. Syst. Evol. Microbiol.">
        <title>The Global Catalogue of Microorganisms (GCM) 10K type strain sequencing project: providing services to taxonomists for standard genome sequencing and annotation.</title>
        <authorList>
            <consortium name="The Broad Institute Genomics Platform"/>
            <consortium name="The Broad Institute Genome Sequencing Center for Infectious Disease"/>
            <person name="Wu L."/>
            <person name="Ma J."/>
        </authorList>
    </citation>
    <scope>NUCLEOTIDE SEQUENCE [LARGE SCALE GENOMIC DNA]</scope>
    <source>
        <strain evidence="2">JCM 15503</strain>
    </source>
</reference>
<evidence type="ECO:0008006" key="3">
    <source>
        <dbReference type="Google" id="ProtNLM"/>
    </source>
</evidence>
<dbReference type="EMBL" id="BAAAEW010000018">
    <property type="protein sequence ID" value="GAA0753510.1"/>
    <property type="molecule type" value="Genomic_DNA"/>
</dbReference>
<dbReference type="Pfam" id="PF12279">
    <property type="entry name" value="DUF3619"/>
    <property type="match status" value="1"/>
</dbReference>
<dbReference type="Proteomes" id="UP001500279">
    <property type="component" value="Unassembled WGS sequence"/>
</dbReference>
<evidence type="ECO:0000313" key="1">
    <source>
        <dbReference type="EMBL" id="GAA0753510.1"/>
    </source>
</evidence>
<sequence length="159" mass="17069">MKTPSSRPAEQHRESAGIEARFGLRVTAALSERAQGTPAHDIDTRLRFAREQALARAMASRKLQTQAQTQAASTTVLVGKSARGGAGLLGGHSPWLFRFASALPLVLLLAGVVQIDSWHDRAQVVATADLDTALLSDDLPPDAYSDPGFAEFVKTNRHN</sequence>
<keyword evidence="2" id="KW-1185">Reference proteome</keyword>
<organism evidence="1 2">
    <name type="scientific">Ideonella azotifigens</name>
    <dbReference type="NCBI Taxonomy" id="513160"/>
    <lineage>
        <taxon>Bacteria</taxon>
        <taxon>Pseudomonadati</taxon>
        <taxon>Pseudomonadota</taxon>
        <taxon>Betaproteobacteria</taxon>
        <taxon>Burkholderiales</taxon>
        <taxon>Sphaerotilaceae</taxon>
        <taxon>Ideonella</taxon>
    </lineage>
</organism>
<protein>
    <recommendedName>
        <fullName evidence="3">DUF3619 family protein</fullName>
    </recommendedName>
</protein>
<dbReference type="InterPro" id="IPR022064">
    <property type="entry name" value="DUF3619"/>
</dbReference>
<accession>A0ABP3VFE5</accession>
<gene>
    <name evidence="1" type="ORF">GCM10009107_28760</name>
</gene>